<dbReference type="RefSeq" id="WP_134340023.1">
    <property type="nucleotide sequence ID" value="NZ_SOPW01000008.1"/>
</dbReference>
<dbReference type="AlphaFoldDB" id="A0A4Y8IMB7"/>
<accession>A0A4Y8IMB7</accession>
<gene>
    <name evidence="1" type="ORF">E3U55_08565</name>
</gene>
<dbReference type="EMBL" id="SOPW01000008">
    <property type="protein sequence ID" value="TFB21358.1"/>
    <property type="molecule type" value="Genomic_DNA"/>
</dbReference>
<proteinExistence type="predicted"/>
<name>A0A4Y8IMB7_9BACI</name>
<comment type="caution">
    <text evidence="1">The sequence shown here is derived from an EMBL/GenBank/DDBJ whole genome shotgun (WGS) entry which is preliminary data.</text>
</comment>
<evidence type="ECO:0000313" key="1">
    <source>
        <dbReference type="EMBL" id="TFB21358.1"/>
    </source>
</evidence>
<evidence type="ECO:0000313" key="2">
    <source>
        <dbReference type="Proteomes" id="UP000297975"/>
    </source>
</evidence>
<protein>
    <submittedName>
        <fullName evidence="1">Uncharacterized protein</fullName>
    </submittedName>
</protein>
<dbReference type="OrthoDB" id="2354703at2"/>
<keyword evidence="2" id="KW-1185">Reference proteome</keyword>
<sequence length="245" mass="29020">MKQIFAYESVEDHNRYEEITKQLMNSLTSYEKLLMEKFSLNEKPKGIVWTTKELATTVFSNVPIPAFTNRDLIYISPDLKEWKELFINQLAGRNLPHISEYYQSINFKEILTILGHELTHHIDLFVDDFDDDRDEAIWFEEGMCEFLPRKFMLSDEEFDKITNIEQQLVETFKNQYGNHSLEEFGAMSYEGSLTSIMYDYWRSFLAVKKLVEEAGGNVLKVFERYHEWHQSGRGVTLTEFFNIDL</sequence>
<dbReference type="Proteomes" id="UP000297975">
    <property type="component" value="Unassembled WGS sequence"/>
</dbReference>
<reference evidence="1 2" key="1">
    <citation type="submission" date="2019-03" db="EMBL/GenBank/DDBJ databases">
        <authorList>
            <person name="He R.-H."/>
        </authorList>
    </citation>
    <scope>NUCLEOTIDE SEQUENCE [LARGE SCALE GENOMIC DNA]</scope>
    <source>
        <strain evidence="2">SH 714</strain>
    </source>
</reference>
<organism evidence="1 2">
    <name type="scientific">Filobacillus milosensis</name>
    <dbReference type="NCBI Taxonomy" id="94137"/>
    <lineage>
        <taxon>Bacteria</taxon>
        <taxon>Bacillati</taxon>
        <taxon>Bacillota</taxon>
        <taxon>Bacilli</taxon>
        <taxon>Bacillales</taxon>
        <taxon>Bacillaceae</taxon>
        <taxon>Filobacillus</taxon>
    </lineage>
</organism>